<feature type="binding site" evidence="6">
    <location>
        <position position="27"/>
    </location>
    <ligand>
        <name>Zn(2+)</name>
        <dbReference type="ChEBI" id="CHEBI:29105"/>
    </ligand>
</feature>
<keyword evidence="4 6" id="KW-0689">Ribosomal protein</keyword>
<dbReference type="SUPFAM" id="SSF57829">
    <property type="entry name" value="Zn-binding ribosomal proteins"/>
    <property type="match status" value="1"/>
</dbReference>
<organism evidence="8">
    <name type="scientific">Caldiarchaeum subterraneum</name>
    <dbReference type="NCBI Taxonomy" id="311458"/>
    <lineage>
        <taxon>Archaea</taxon>
        <taxon>Nitrososphaerota</taxon>
        <taxon>Candidatus Caldarchaeales</taxon>
        <taxon>Candidatus Caldarchaeaceae</taxon>
        <taxon>Candidatus Caldarchaeum</taxon>
    </lineage>
</organism>
<keyword evidence="3 6" id="KW-0862">Zinc</keyword>
<evidence type="ECO:0000259" key="7">
    <source>
        <dbReference type="SMART" id="SM01402"/>
    </source>
</evidence>
<comment type="cofactor">
    <cofactor evidence="6">
        <name>Zn(2+)</name>
        <dbReference type="ChEBI" id="CHEBI:29105"/>
    </cofactor>
    <text evidence="6">Binds 1 zinc ion per subunit.</text>
</comment>
<dbReference type="NCBIfam" id="NF001669">
    <property type="entry name" value="PRK00432.1"/>
    <property type="match status" value="1"/>
</dbReference>
<keyword evidence="2 6" id="KW-0863">Zinc-finger</keyword>
<evidence type="ECO:0000256" key="3">
    <source>
        <dbReference type="ARBA" id="ARBA00022833"/>
    </source>
</evidence>
<keyword evidence="1 6" id="KW-0479">Metal-binding</keyword>
<dbReference type="SMART" id="SM01402">
    <property type="entry name" value="Ribosomal_S27"/>
    <property type="match status" value="1"/>
</dbReference>
<dbReference type="InterPro" id="IPR002906">
    <property type="entry name" value="Ribosomal_eS31"/>
</dbReference>
<dbReference type="GO" id="GO:0008270">
    <property type="term" value="F:zinc ion binding"/>
    <property type="evidence" value="ECO:0007669"/>
    <property type="project" value="UniProtKB-UniRule"/>
</dbReference>
<evidence type="ECO:0000256" key="5">
    <source>
        <dbReference type="ARBA" id="ARBA00023274"/>
    </source>
</evidence>
<feature type="binding site" evidence="6">
    <location>
        <position position="42"/>
    </location>
    <ligand>
        <name>Zn(2+)</name>
        <dbReference type="ChEBI" id="CHEBI:29105"/>
    </ligand>
</feature>
<comment type="caution">
    <text evidence="6">Lacks conserved residue(s) required for the propagation of feature annotation.</text>
</comment>
<comment type="caution">
    <text evidence="8">The sequence shown here is derived from an EMBL/GenBank/DDBJ whole genome shotgun (WGS) entry which is preliminary data.</text>
</comment>
<comment type="similarity">
    <text evidence="6">Belongs to the eukaryotic ribosomal protein eS31 family.</text>
</comment>
<dbReference type="EMBL" id="DRXH01000047">
    <property type="protein sequence ID" value="HHM43919.1"/>
    <property type="molecule type" value="Genomic_DNA"/>
</dbReference>
<name>A0A7J3VS92_CALS0</name>
<evidence type="ECO:0000256" key="6">
    <source>
        <dbReference type="HAMAP-Rule" id="MF_00777"/>
    </source>
</evidence>
<evidence type="ECO:0000256" key="2">
    <source>
        <dbReference type="ARBA" id="ARBA00022771"/>
    </source>
</evidence>
<dbReference type="GO" id="GO:1990904">
    <property type="term" value="C:ribonucleoprotein complex"/>
    <property type="evidence" value="ECO:0007669"/>
    <property type="project" value="UniProtKB-KW"/>
</dbReference>
<protein>
    <recommendedName>
        <fullName evidence="6">Small ribosomal subunit protein eS31</fullName>
    </recommendedName>
</protein>
<dbReference type="HAMAP" id="MF_00777">
    <property type="entry name" value="Ribosomal_eS31"/>
    <property type="match status" value="1"/>
</dbReference>
<accession>A0A7J3VS92</accession>
<comment type="subunit">
    <text evidence="6">Part of the 30S ribosomal subunit.</text>
</comment>
<dbReference type="AlphaFoldDB" id="A0A7J3VS92"/>
<dbReference type="GO" id="GO:0003735">
    <property type="term" value="F:structural constituent of ribosome"/>
    <property type="evidence" value="ECO:0007669"/>
    <property type="project" value="InterPro"/>
</dbReference>
<feature type="binding site" evidence="6">
    <location>
        <position position="45"/>
    </location>
    <ligand>
        <name>Zn(2+)</name>
        <dbReference type="ChEBI" id="CHEBI:29105"/>
    </ligand>
</feature>
<dbReference type="Pfam" id="PF01599">
    <property type="entry name" value="Ribosomal_S27"/>
    <property type="match status" value="1"/>
</dbReference>
<gene>
    <name evidence="6" type="primary">rps27ae</name>
    <name evidence="8" type="ORF">ENM31_01290</name>
</gene>
<dbReference type="Gene3D" id="6.20.50.180">
    <property type="match status" value="1"/>
</dbReference>
<evidence type="ECO:0000313" key="8">
    <source>
        <dbReference type="EMBL" id="HHM43919.1"/>
    </source>
</evidence>
<dbReference type="InterPro" id="IPR022845">
    <property type="entry name" value="Ribosomal_eS31_arc"/>
</dbReference>
<proteinExistence type="inferred from homology"/>
<feature type="domain" description="Small ribosomal subunit protein eS31" evidence="7">
    <location>
        <begin position="6"/>
        <end position="48"/>
    </location>
</feature>
<evidence type="ECO:0000256" key="4">
    <source>
        <dbReference type="ARBA" id="ARBA00022980"/>
    </source>
</evidence>
<dbReference type="GO" id="GO:0006412">
    <property type="term" value="P:translation"/>
    <property type="evidence" value="ECO:0007669"/>
    <property type="project" value="UniProtKB-UniRule"/>
</dbReference>
<keyword evidence="5 6" id="KW-0687">Ribonucleoprotein</keyword>
<dbReference type="InterPro" id="IPR011332">
    <property type="entry name" value="Ribosomal_zn-bd"/>
</dbReference>
<evidence type="ECO:0000256" key="1">
    <source>
        <dbReference type="ARBA" id="ARBA00022723"/>
    </source>
</evidence>
<dbReference type="GO" id="GO:0005840">
    <property type="term" value="C:ribosome"/>
    <property type="evidence" value="ECO:0007669"/>
    <property type="project" value="UniProtKB-KW"/>
</dbReference>
<reference evidence="8" key="1">
    <citation type="journal article" date="2020" name="mSystems">
        <title>Genome- and Community-Level Interaction Insights into Carbon Utilization and Element Cycling Functions of Hydrothermarchaeota in Hydrothermal Sediment.</title>
        <authorList>
            <person name="Zhou Z."/>
            <person name="Liu Y."/>
            <person name="Xu W."/>
            <person name="Pan J."/>
            <person name="Luo Z.H."/>
            <person name="Li M."/>
        </authorList>
    </citation>
    <scope>NUCLEOTIDE SEQUENCE [LARGE SCALE GENOMIC DNA]</scope>
    <source>
        <strain evidence="8">SpSt-1074</strain>
    </source>
</reference>
<sequence length="52" mass="5801">MTKKGLWNRYVVKEDGLKKALSSCPRCGPGFFMADHGNRLTCGKCGYTKFKA</sequence>
<feature type="binding site" evidence="6">
    <location>
        <position position="24"/>
    </location>
    <ligand>
        <name>Zn(2+)</name>
        <dbReference type="ChEBI" id="CHEBI:29105"/>
    </ligand>
</feature>